<accession>E3CW08</accession>
<dbReference type="PaxDb" id="584708-Apau_1848"/>
<dbReference type="EMBL" id="CM001022">
    <property type="protein sequence ID" value="EFQ24263.1"/>
    <property type="molecule type" value="Genomic_DNA"/>
</dbReference>
<dbReference type="Gene3D" id="3.40.50.10210">
    <property type="match status" value="1"/>
</dbReference>
<proteinExistence type="inferred from homology"/>
<evidence type="ECO:0000313" key="2">
    <source>
        <dbReference type="Proteomes" id="UP000005096"/>
    </source>
</evidence>
<keyword evidence="2" id="KW-1185">Reference proteome</keyword>
<dbReference type="Proteomes" id="UP000005096">
    <property type="component" value="Chromosome"/>
</dbReference>
<organism evidence="1 2">
    <name type="scientific">Aminomonas paucivorans DSM 12260</name>
    <dbReference type="NCBI Taxonomy" id="584708"/>
    <lineage>
        <taxon>Bacteria</taxon>
        <taxon>Thermotogati</taxon>
        <taxon>Synergistota</taxon>
        <taxon>Synergistia</taxon>
        <taxon>Synergistales</taxon>
        <taxon>Synergistaceae</taxon>
        <taxon>Aminomonas</taxon>
    </lineage>
</organism>
<evidence type="ECO:0000313" key="1">
    <source>
        <dbReference type="EMBL" id="EFQ24263.1"/>
    </source>
</evidence>
<dbReference type="STRING" id="584708.Apau_1848"/>
<sequence length="330" mass="34356">MFFLFIGASDICKVPGLSAAGANPQVVPFTAPADADLVCWGRPRVVDVVPVDPQGHPTPALVTRAARLESGFPYLAVRSGSYLPPACPFLDLGALPGGDPQEGPAVPEARGIFEAARELGGNLASLPGPFVLGESVPGGTTTALLVLRALGRPGMVSSAGPENPVPAKEQVWERASSRGGISFGGLGSDPLEAVRQLGDPMQAAVAGFVAGLPRTCEVVLAGGTQMVAVAAVLRHLGEDRPLVVATTRYVDQDPSAHFREMARDLEVEAYAAPLDFSACPFPGLADYERGFVKEGVGAGGSVWYAQRLGVSPQRVCARTEELYRLMTQGA</sequence>
<dbReference type="SUPFAM" id="SSF52733">
    <property type="entry name" value="Nicotinate mononucleotide:5,6-dimethylbenzimidazole phosphoribosyltransferase (CobT)"/>
    <property type="match status" value="1"/>
</dbReference>
<name>E3CW08_9BACT</name>
<gene>
    <name evidence="1" type="ORF">Apau_1848</name>
</gene>
<dbReference type="CDD" id="cd02439">
    <property type="entry name" value="DMB-PRT_CobT"/>
    <property type="match status" value="1"/>
</dbReference>
<dbReference type="PANTHER" id="PTHR38811">
    <property type="match status" value="1"/>
</dbReference>
<dbReference type="NCBIfam" id="NF003372">
    <property type="entry name" value="PRK04447.1-5"/>
    <property type="match status" value="1"/>
</dbReference>
<dbReference type="eggNOG" id="COG2038">
    <property type="taxonomic scope" value="Bacteria"/>
</dbReference>
<dbReference type="HAMAP" id="MF_01086">
    <property type="entry name" value="UPF0284"/>
    <property type="match status" value="1"/>
</dbReference>
<dbReference type="InterPro" id="IPR036087">
    <property type="entry name" value="Nict_dMeBzImd_PRibTrfase_sf"/>
</dbReference>
<protein>
    <submittedName>
        <fullName evidence="1">Nicotinate-nucleotide-dimethylbenzimidazolephosp horibosyltransferase</fullName>
    </submittedName>
</protein>
<dbReference type="PANTHER" id="PTHR38811:SF1">
    <property type="entry name" value="UPF0284 PROTEIN SLL1500"/>
    <property type="match status" value="1"/>
</dbReference>
<keyword evidence="1" id="KW-0808">Transferase</keyword>
<dbReference type="NCBIfam" id="TIGR00303">
    <property type="entry name" value="nicotinate mononucleotide-dependent phosphoribosyltransferase CobT"/>
    <property type="match status" value="1"/>
</dbReference>
<dbReference type="GO" id="GO:0008939">
    <property type="term" value="F:nicotinate-nucleotide-dimethylbenzimidazole phosphoribosyltransferase activity"/>
    <property type="evidence" value="ECO:0007669"/>
    <property type="project" value="InterPro"/>
</dbReference>
<reference evidence="1 2" key="1">
    <citation type="journal article" date="2010" name="Stand. Genomic Sci.">
        <title>Non-contiguous finished genome sequence of Aminomonas paucivorans type strain (GLU-3).</title>
        <authorList>
            <person name="Pitluck S."/>
            <person name="Yasawong M."/>
            <person name="Held B."/>
            <person name="Lapidus A."/>
            <person name="Nolan M."/>
            <person name="Copeland A."/>
            <person name="Lucas S."/>
            <person name="Del Rio T.G."/>
            <person name="Tice H."/>
            <person name="Cheng J.F."/>
            <person name="Chertkov O."/>
            <person name="Goodwin L."/>
            <person name="Tapia R."/>
            <person name="Han C."/>
            <person name="Liolios K."/>
            <person name="Ivanova N."/>
            <person name="Mavromatis K."/>
            <person name="Ovchinnikova G."/>
            <person name="Pati A."/>
            <person name="Chen A."/>
            <person name="Palaniappan K."/>
            <person name="Land M."/>
            <person name="Hauser L."/>
            <person name="Chang Y.J."/>
            <person name="Jeffries C.D."/>
            <person name="Pukall R."/>
            <person name="Spring S."/>
            <person name="Rohde M."/>
            <person name="Sikorski J."/>
            <person name="Goker M."/>
            <person name="Woyke T."/>
            <person name="Bristow J."/>
            <person name="Eisen J.A."/>
            <person name="Markowitz V."/>
            <person name="Hugenholtz P."/>
            <person name="Kyrpides N.C."/>
            <person name="Klenk H.P."/>
        </authorList>
    </citation>
    <scope>NUCLEOTIDE SEQUENCE [LARGE SCALE GENOMIC DNA]</scope>
    <source>
        <strain evidence="1 2">DSM 12260</strain>
    </source>
</reference>
<dbReference type="InterPro" id="IPR002805">
    <property type="entry name" value="Nict_dMeBzImd_PRibTrfase_arc"/>
</dbReference>
<dbReference type="AlphaFoldDB" id="E3CW08"/>
<dbReference type="InterPro" id="IPR003200">
    <property type="entry name" value="Nict_dMeBzImd_PRibTrfase"/>
</dbReference>
<dbReference type="HOGENOM" id="CLU_053134_0_0_0"/>